<dbReference type="InterPro" id="IPR027417">
    <property type="entry name" value="P-loop_NTPase"/>
</dbReference>
<protein>
    <recommendedName>
        <fullName evidence="4">AAA+ ATPase domain-containing protein</fullName>
    </recommendedName>
</protein>
<dbReference type="PANTHER" id="PTHR23073">
    <property type="entry name" value="26S PROTEASOME REGULATORY SUBUNIT"/>
    <property type="match status" value="1"/>
</dbReference>
<dbReference type="InterPro" id="IPR003959">
    <property type="entry name" value="ATPase_AAA_core"/>
</dbReference>
<feature type="domain" description="AAA+ ATPase" evidence="4">
    <location>
        <begin position="511"/>
        <end position="642"/>
    </location>
</feature>
<keyword evidence="2" id="KW-0547">Nucleotide-binding</keyword>
<dbReference type="EMBL" id="UINC01012969">
    <property type="protein sequence ID" value="SVA56320.1"/>
    <property type="molecule type" value="Genomic_DNA"/>
</dbReference>
<organism evidence="5">
    <name type="scientific">marine metagenome</name>
    <dbReference type="NCBI Taxonomy" id="408172"/>
    <lineage>
        <taxon>unclassified sequences</taxon>
        <taxon>metagenomes</taxon>
        <taxon>ecological metagenomes</taxon>
    </lineage>
</organism>
<comment type="similarity">
    <text evidence="1">Belongs to the AAA ATPase family.</text>
</comment>
<gene>
    <name evidence="5" type="ORF">METZ01_LOCUS109174</name>
</gene>
<proteinExistence type="inferred from homology"/>
<accession>A0A381WV51</accession>
<dbReference type="CDD" id="cd19481">
    <property type="entry name" value="RecA-like_protease"/>
    <property type="match status" value="1"/>
</dbReference>
<dbReference type="Pfam" id="PF00004">
    <property type="entry name" value="AAA"/>
    <property type="match status" value="2"/>
</dbReference>
<name>A0A381WV51_9ZZZZ</name>
<evidence type="ECO:0000256" key="3">
    <source>
        <dbReference type="ARBA" id="ARBA00022840"/>
    </source>
</evidence>
<evidence type="ECO:0000313" key="5">
    <source>
        <dbReference type="EMBL" id="SVA56320.1"/>
    </source>
</evidence>
<dbReference type="SUPFAM" id="SSF52540">
    <property type="entry name" value="P-loop containing nucleoside triphosphate hydrolases"/>
    <property type="match status" value="2"/>
</dbReference>
<sequence>MDLNENYLLRKKSEYVVHLLKKSGYSFKLLGGRRGVSDVFESLLSNSEFYELEEQFGNLQQVDQKGKRELRLKLIMKIEYRIKKMKKILKSDYEKNLEVITDLLNLTSGETRLLECFLINRIQSDLEDFTDNLGSLALHKAISVWSVMTKISTNEIRKSLSAKSNFLNSGLVELENETSGNNNLERIYKLSETLITAFTSPYREKQNVWQHFFKSVPATELDSSCFEHLHEELERLECLLKSTIEHGQKGVNILFYGVAGAGKTELVRLMAKQTGLDLYEVTPSNDQGEFANIRERTAYLATSLRALQSSSGSLLLFDEADEILNGENTLGGLSFFQHDRNGTVYKPWLNRLLETNSTPVFWIVNQFDGIDPAIQRRFSYSLCFKPPGRTIRMKMWEQVLRKKQVIRQINSEALKSLAQDYEITVGVMEKAVETAKLMSRKSLLTPKNIRTALDKSFELLKGRKPEKESFPSKKYQESFDLSLLNTTPLHESLIRALDHFTKTPEKERLLPCVSVCLHGPPGTGKTALARHLADELERPLFVKRASDLLSMFVGGTEANLSEAFCEVSEENGIMLIDEVDTFLLDRSGASRSWEVTQVNEFLTQLEQFRGIFFATTNRLESLDEAVLRRFTFKLKFNYLNQEQREMAFHCHFDALLKSSGKNEAKLESVLSGLQHLTPGDFEVVRRKFQFQIEAPTQFSLLEELEAEMRLKPVCGKRKV</sequence>
<keyword evidence="3" id="KW-0067">ATP-binding</keyword>
<reference evidence="5" key="1">
    <citation type="submission" date="2018-05" db="EMBL/GenBank/DDBJ databases">
        <authorList>
            <person name="Lanie J.A."/>
            <person name="Ng W.-L."/>
            <person name="Kazmierczak K.M."/>
            <person name="Andrzejewski T.M."/>
            <person name="Davidsen T.M."/>
            <person name="Wayne K.J."/>
            <person name="Tettelin H."/>
            <person name="Glass J.I."/>
            <person name="Rusch D."/>
            <person name="Podicherti R."/>
            <person name="Tsui H.-C.T."/>
            <person name="Winkler M.E."/>
        </authorList>
    </citation>
    <scope>NUCLEOTIDE SEQUENCE</scope>
</reference>
<evidence type="ECO:0000259" key="4">
    <source>
        <dbReference type="SMART" id="SM00382"/>
    </source>
</evidence>
<evidence type="ECO:0000256" key="2">
    <source>
        <dbReference type="ARBA" id="ARBA00022741"/>
    </source>
</evidence>
<dbReference type="GO" id="GO:0005524">
    <property type="term" value="F:ATP binding"/>
    <property type="evidence" value="ECO:0007669"/>
    <property type="project" value="UniProtKB-KW"/>
</dbReference>
<dbReference type="InterPro" id="IPR050221">
    <property type="entry name" value="26S_Proteasome_ATPase"/>
</dbReference>
<feature type="non-terminal residue" evidence="5">
    <location>
        <position position="719"/>
    </location>
</feature>
<dbReference type="GO" id="GO:0016887">
    <property type="term" value="F:ATP hydrolysis activity"/>
    <property type="evidence" value="ECO:0007669"/>
    <property type="project" value="InterPro"/>
</dbReference>
<feature type="domain" description="AAA+ ATPase" evidence="4">
    <location>
        <begin position="249"/>
        <end position="388"/>
    </location>
</feature>
<dbReference type="Gene3D" id="3.40.50.300">
    <property type="entry name" value="P-loop containing nucleotide triphosphate hydrolases"/>
    <property type="match status" value="2"/>
</dbReference>
<dbReference type="InterPro" id="IPR003593">
    <property type="entry name" value="AAA+_ATPase"/>
</dbReference>
<dbReference type="SMART" id="SM00382">
    <property type="entry name" value="AAA"/>
    <property type="match status" value="2"/>
</dbReference>
<dbReference type="AlphaFoldDB" id="A0A381WV51"/>
<evidence type="ECO:0000256" key="1">
    <source>
        <dbReference type="ARBA" id="ARBA00006914"/>
    </source>
</evidence>